<keyword evidence="1" id="KW-0175">Coiled coil</keyword>
<accession>A0A8J6HZG1</accession>
<name>A0A8J6HZG1_9FIRM</name>
<dbReference type="Pfam" id="PF09548">
    <property type="entry name" value="Spore_III_AB"/>
    <property type="match status" value="1"/>
</dbReference>
<feature type="transmembrane region" description="Helical" evidence="2">
    <location>
        <begin position="154"/>
        <end position="170"/>
    </location>
</feature>
<keyword evidence="2" id="KW-0812">Transmembrane</keyword>
<dbReference type="RefSeq" id="WP_181339365.1">
    <property type="nucleotide sequence ID" value="NZ_JAAKDE010000009.1"/>
</dbReference>
<evidence type="ECO:0000256" key="1">
    <source>
        <dbReference type="SAM" id="Coils"/>
    </source>
</evidence>
<keyword evidence="2" id="KW-1133">Transmembrane helix</keyword>
<keyword evidence="2" id="KW-0472">Membrane</keyword>
<feature type="coiled-coil region" evidence="1">
    <location>
        <begin position="127"/>
        <end position="154"/>
    </location>
</feature>
<evidence type="ECO:0000313" key="4">
    <source>
        <dbReference type="Proteomes" id="UP000657177"/>
    </source>
</evidence>
<evidence type="ECO:0000313" key="3">
    <source>
        <dbReference type="EMBL" id="MBA2132910.1"/>
    </source>
</evidence>
<dbReference type="NCBIfam" id="TIGR02833">
    <property type="entry name" value="spore_III_AB"/>
    <property type="match status" value="1"/>
</dbReference>
<comment type="caution">
    <text evidence="3">The sequence shown here is derived from an EMBL/GenBank/DDBJ whole genome shotgun (WGS) entry which is preliminary data.</text>
</comment>
<dbReference type="PIRSF" id="PIRSF021435">
    <property type="entry name" value="SpoIIIAB"/>
    <property type="match status" value="1"/>
</dbReference>
<dbReference type="Proteomes" id="UP000657177">
    <property type="component" value="Unassembled WGS sequence"/>
</dbReference>
<proteinExistence type="predicted"/>
<evidence type="ECO:0000256" key="2">
    <source>
        <dbReference type="SAM" id="Phobius"/>
    </source>
</evidence>
<dbReference type="AlphaFoldDB" id="A0A8J6HZG1"/>
<gene>
    <name evidence="3" type="primary">spoIIIAB</name>
    <name evidence="3" type="ORF">G5B42_05055</name>
</gene>
<reference evidence="3" key="1">
    <citation type="submission" date="2020-06" db="EMBL/GenBank/DDBJ databases">
        <title>Novel chitinolytic bacterium.</title>
        <authorList>
            <person name="Ungkulpasvich U."/>
            <person name="Kosugi A."/>
            <person name="Uke A."/>
        </authorList>
    </citation>
    <scope>NUCLEOTIDE SEQUENCE</scope>
    <source>
        <strain evidence="3">UUS1-1</strain>
    </source>
</reference>
<keyword evidence="4" id="KW-1185">Reference proteome</keyword>
<dbReference type="InterPro" id="IPR014198">
    <property type="entry name" value="Spore_III_AB"/>
</dbReference>
<sequence>MRLFGALLVITASTMAGWIYSALLKKRWQLLNALIQGFQWLATEIGYGSVPLGEAFARIGARLPKEAKVLFAGFAAELNGAAGLTADEAWQKSLTENRDGLALTAEDWAVLIDFGRTLGTTDRENQVSAIRQTIARLEHQATEAEEEYKKNERLYRYLGIAAGVLVVLVFY</sequence>
<protein>
    <submittedName>
        <fullName evidence="3">Stage III sporulation protein AB</fullName>
    </submittedName>
</protein>
<dbReference type="EMBL" id="JAAKDE010000009">
    <property type="protein sequence ID" value="MBA2132910.1"/>
    <property type="molecule type" value="Genomic_DNA"/>
</dbReference>
<organism evidence="3 4">
    <name type="scientific">Capillibacterium thermochitinicola</name>
    <dbReference type="NCBI Taxonomy" id="2699427"/>
    <lineage>
        <taxon>Bacteria</taxon>
        <taxon>Bacillati</taxon>
        <taxon>Bacillota</taxon>
        <taxon>Capillibacterium</taxon>
    </lineage>
</organism>